<evidence type="ECO:0000256" key="7">
    <source>
        <dbReference type="ARBA" id="ARBA00023157"/>
    </source>
</evidence>
<evidence type="ECO:0000256" key="5">
    <source>
        <dbReference type="ARBA" id="ARBA00022989"/>
    </source>
</evidence>
<feature type="region of interest" description="Disordered" evidence="8">
    <location>
        <begin position="485"/>
        <end position="518"/>
    </location>
</feature>
<evidence type="ECO:0000256" key="3">
    <source>
        <dbReference type="ARBA" id="ARBA00022692"/>
    </source>
</evidence>
<evidence type="ECO:0000256" key="2">
    <source>
        <dbReference type="ARBA" id="ARBA00007200"/>
    </source>
</evidence>
<dbReference type="PROSITE" id="PS50221">
    <property type="entry name" value="GAIN_B"/>
    <property type="match status" value="1"/>
</dbReference>
<keyword evidence="12" id="KW-1185">Reference proteome</keyword>
<dbReference type="GO" id="GO:0006816">
    <property type="term" value="P:calcium ion transport"/>
    <property type="evidence" value="ECO:0007669"/>
    <property type="project" value="TreeGrafter"/>
</dbReference>
<dbReference type="Pfam" id="PF20519">
    <property type="entry name" value="Polycystin_dom"/>
    <property type="match status" value="1"/>
</dbReference>
<evidence type="ECO:0000256" key="6">
    <source>
        <dbReference type="ARBA" id="ARBA00023136"/>
    </source>
</evidence>
<keyword evidence="6 9" id="KW-0472">Membrane</keyword>
<keyword evidence="4" id="KW-0677">Repeat</keyword>
<keyword evidence="3 9" id="KW-0812">Transmembrane</keyword>
<evidence type="ECO:0000256" key="9">
    <source>
        <dbReference type="SAM" id="Phobius"/>
    </source>
</evidence>
<protein>
    <recommendedName>
        <fullName evidence="10">GAIN-B domain-containing protein</fullName>
    </recommendedName>
</protein>
<gene>
    <name evidence="11" type="ORF">F7725_028564</name>
</gene>
<dbReference type="InterPro" id="IPR046791">
    <property type="entry name" value="Polycystin_dom"/>
</dbReference>
<dbReference type="PANTHER" id="PTHR46730">
    <property type="entry name" value="POLYCYSTIN-1"/>
    <property type="match status" value="1"/>
</dbReference>
<feature type="transmembrane region" description="Helical" evidence="9">
    <location>
        <begin position="92"/>
        <end position="113"/>
    </location>
</feature>
<reference evidence="11 12" key="1">
    <citation type="submission" date="2020-03" db="EMBL/GenBank/DDBJ databases">
        <title>Dissostichus mawsoni Genome sequencing and assembly.</title>
        <authorList>
            <person name="Park H."/>
        </authorList>
    </citation>
    <scope>NUCLEOTIDE SEQUENCE [LARGE SCALE GENOMIC DNA]</scope>
    <source>
        <strain evidence="11">DM0001</strain>
        <tissue evidence="11">Muscle</tissue>
    </source>
</reference>
<dbReference type="PANTHER" id="PTHR46730:SF1">
    <property type="entry name" value="PLAT DOMAIN-CONTAINING PROTEIN"/>
    <property type="match status" value="1"/>
</dbReference>
<name>A0A7J5XG11_DISMA</name>
<dbReference type="OrthoDB" id="10044145at2759"/>
<keyword evidence="7" id="KW-1015">Disulfide bond</keyword>
<feature type="compositionally biased region" description="Basic and acidic residues" evidence="8">
    <location>
        <begin position="497"/>
        <end position="508"/>
    </location>
</feature>
<feature type="transmembrane region" description="Helical" evidence="9">
    <location>
        <begin position="533"/>
        <end position="560"/>
    </location>
</feature>
<evidence type="ECO:0000256" key="1">
    <source>
        <dbReference type="ARBA" id="ARBA00004141"/>
    </source>
</evidence>
<dbReference type="GO" id="GO:0005886">
    <property type="term" value="C:plasma membrane"/>
    <property type="evidence" value="ECO:0007669"/>
    <property type="project" value="TreeGrafter"/>
</dbReference>
<feature type="transmembrane region" description="Helical" evidence="9">
    <location>
        <begin position="818"/>
        <end position="836"/>
    </location>
</feature>
<evidence type="ECO:0000313" key="12">
    <source>
        <dbReference type="Proteomes" id="UP000518266"/>
    </source>
</evidence>
<dbReference type="InterPro" id="IPR057244">
    <property type="entry name" value="GAIN_B"/>
</dbReference>
<evidence type="ECO:0000256" key="4">
    <source>
        <dbReference type="ARBA" id="ARBA00022737"/>
    </source>
</evidence>
<accession>A0A7J5XG11</accession>
<feature type="transmembrane region" description="Helical" evidence="9">
    <location>
        <begin position="580"/>
        <end position="600"/>
    </location>
</feature>
<sequence length="1210" mass="136129">MHHLQGIHSWKSNVTRFTLPSSYLSGVGHVALLDADFGKRPGAPPLSEQVSYSLSVDSSLCLSWYGQQGAWSPRGCRTQQTDASPDVTCRDLTVLLVLLLCLSLSVPALLLSFRADVASETHRRVHYLSDNSPCDPYLYALSPEDSAHLGLTAALIVGCFHSLDIKLPLFLPCPPSILTLSPRPEQQRQKNCSSPHSEISLFRQRSETRLALCTWCSKGKMVSHKQENYMSQDALCSGGTLKTPLSSGEIQKLHIKRSVSNPTVQPTAWALCGGGQLKGRAWLFVAQCWLAVNQSDGRVERILGKCTRGIGFFKTLSLKLSDYLADYHIWISLYSCPCPNAFTHTQRLCVSLLLLLGYACVSTLIISQMDDQLPFQFGCVEATAVSVRTGVLSVCVVLPAAAVISFLFRQKEVERVQHAKSRTTGKDFFQAVGAGHLEEEYQVTLALSSHYAHLPSVSPTIQENKITDKEPEITKLCSLLLINEGDNANQTPPGKEFGTRDGGQEPRSVDGGSSDGSLEEDVRLKGGGFRSHWGLYLAWTLCLLMSLCCLVLSAVLGMSIREFENLQSHDAAFPQDRGSYLEQVIVRLYFILFSFILSLFKSKVMMCVKQLLGARQRGHDNAFMSIQKHEDWWLWAQKNLLHSLYKNSSSTEQQSHILIGEPILWREESSAFQRKVSSVTLVPESLLSFWSGIRSSSHKQTKDSVPPRTSAAASKLRLLQSDGWLDGHTVSLHFTLFSPAPNLFTSVTLQTEQSPPAVLLSSARVQSVGGCHSPAVGDYGVMVCQLLFLVLSLMQLCRQVYAVGEQGLMGYWRTPCSWLEVSLLTVSLVYYIYYIYRSVIVLEVVELLHKHSYRGHVDCIRSLRGVTLFLLTMKRAKRSGGRGNVLTMAELSRYIRRKISEVTCQRRQAWTENHVEGKTYYFEEFESLLDELLFRLSALSNSLHRTLPSKAHRYRKDSPALSHTQQINMHAQDFVRTQEETLPASHLLRSELELEDMPFLQQRNQRGGCPFSDVVVGLDNSQQPGTRAGENPKDQELQTYLKTQNYPSRPETLIRVWTEDVLEKQSEPWTEINDKTQAHRLRWWWRCWSTRSLAGSILTLSPRPEQTEQQNCSFPHSEISLFRHRRHAVSAAEKPKGRLSLPVVVGLDNSQQPGTRAGENPKDQELQTYLKTRNYPSRPETLIRVWTEDVLEKQSEPWTEINDKTQTPQN</sequence>
<organism evidence="11 12">
    <name type="scientific">Dissostichus mawsoni</name>
    <name type="common">Antarctic cod</name>
    <dbReference type="NCBI Taxonomy" id="36200"/>
    <lineage>
        <taxon>Eukaryota</taxon>
        <taxon>Metazoa</taxon>
        <taxon>Chordata</taxon>
        <taxon>Craniata</taxon>
        <taxon>Vertebrata</taxon>
        <taxon>Euteleostomi</taxon>
        <taxon>Actinopterygii</taxon>
        <taxon>Neopterygii</taxon>
        <taxon>Teleostei</taxon>
        <taxon>Neoteleostei</taxon>
        <taxon>Acanthomorphata</taxon>
        <taxon>Eupercaria</taxon>
        <taxon>Perciformes</taxon>
        <taxon>Notothenioidei</taxon>
        <taxon>Nototheniidae</taxon>
        <taxon>Dissostichus</taxon>
    </lineage>
</organism>
<evidence type="ECO:0000256" key="8">
    <source>
        <dbReference type="SAM" id="MobiDB-lite"/>
    </source>
</evidence>
<comment type="subcellular location">
    <subcellularLocation>
        <location evidence="1">Membrane</location>
        <topology evidence="1">Multi-pass membrane protein</topology>
    </subcellularLocation>
</comment>
<evidence type="ECO:0000259" key="10">
    <source>
        <dbReference type="PROSITE" id="PS50221"/>
    </source>
</evidence>
<dbReference type="GO" id="GO:0005261">
    <property type="term" value="F:monoatomic cation channel activity"/>
    <property type="evidence" value="ECO:0007669"/>
    <property type="project" value="TreeGrafter"/>
</dbReference>
<dbReference type="AlphaFoldDB" id="A0A7J5XG11"/>
<comment type="caution">
    <text evidence="11">The sequence shown here is derived from an EMBL/GenBank/DDBJ whole genome shotgun (WGS) entry which is preliminary data.</text>
</comment>
<proteinExistence type="inferred from homology"/>
<dbReference type="Proteomes" id="UP000518266">
    <property type="component" value="Unassembled WGS sequence"/>
</dbReference>
<dbReference type="EMBL" id="JAAKFY010000024">
    <property type="protein sequence ID" value="KAF3836006.1"/>
    <property type="molecule type" value="Genomic_DNA"/>
</dbReference>
<comment type="similarity">
    <text evidence="2">Belongs to the polycystin family.</text>
</comment>
<keyword evidence="5 9" id="KW-1133">Transmembrane helix</keyword>
<feature type="transmembrane region" description="Helical" evidence="9">
    <location>
        <begin position="389"/>
        <end position="408"/>
    </location>
</feature>
<feature type="transmembrane region" description="Helical" evidence="9">
    <location>
        <begin position="348"/>
        <end position="369"/>
    </location>
</feature>
<evidence type="ECO:0000313" key="11">
    <source>
        <dbReference type="EMBL" id="KAF3836006.1"/>
    </source>
</evidence>
<feature type="domain" description="GAIN-B" evidence="10">
    <location>
        <begin position="1"/>
        <end position="105"/>
    </location>
</feature>